<keyword evidence="6" id="KW-1185">Reference proteome</keyword>
<evidence type="ECO:0000313" key="5">
    <source>
        <dbReference type="EMBL" id="TFK38666.1"/>
    </source>
</evidence>
<comment type="similarity">
    <text evidence="1">Belongs to the FAD-binding monooxygenase family.</text>
</comment>
<dbReference type="STRING" id="68775.A0A5C3M2T2"/>
<reference evidence="5 6" key="1">
    <citation type="journal article" date="2019" name="Nat. Ecol. Evol.">
        <title>Megaphylogeny resolves global patterns of mushroom evolution.</title>
        <authorList>
            <person name="Varga T."/>
            <person name="Krizsan K."/>
            <person name="Foldi C."/>
            <person name="Dima B."/>
            <person name="Sanchez-Garcia M."/>
            <person name="Sanchez-Ramirez S."/>
            <person name="Szollosi G.J."/>
            <person name="Szarkandi J.G."/>
            <person name="Papp V."/>
            <person name="Albert L."/>
            <person name="Andreopoulos W."/>
            <person name="Angelini C."/>
            <person name="Antonin V."/>
            <person name="Barry K.W."/>
            <person name="Bougher N.L."/>
            <person name="Buchanan P."/>
            <person name="Buyck B."/>
            <person name="Bense V."/>
            <person name="Catcheside P."/>
            <person name="Chovatia M."/>
            <person name="Cooper J."/>
            <person name="Damon W."/>
            <person name="Desjardin D."/>
            <person name="Finy P."/>
            <person name="Geml J."/>
            <person name="Haridas S."/>
            <person name="Hughes K."/>
            <person name="Justo A."/>
            <person name="Karasinski D."/>
            <person name="Kautmanova I."/>
            <person name="Kiss B."/>
            <person name="Kocsube S."/>
            <person name="Kotiranta H."/>
            <person name="LaButti K.M."/>
            <person name="Lechner B.E."/>
            <person name="Liimatainen K."/>
            <person name="Lipzen A."/>
            <person name="Lukacs Z."/>
            <person name="Mihaltcheva S."/>
            <person name="Morgado L.N."/>
            <person name="Niskanen T."/>
            <person name="Noordeloos M.E."/>
            <person name="Ohm R.A."/>
            <person name="Ortiz-Santana B."/>
            <person name="Ovrebo C."/>
            <person name="Racz N."/>
            <person name="Riley R."/>
            <person name="Savchenko A."/>
            <person name="Shiryaev A."/>
            <person name="Soop K."/>
            <person name="Spirin V."/>
            <person name="Szebenyi C."/>
            <person name="Tomsovsky M."/>
            <person name="Tulloss R.E."/>
            <person name="Uehling J."/>
            <person name="Grigoriev I.V."/>
            <person name="Vagvolgyi C."/>
            <person name="Papp T."/>
            <person name="Martin F.M."/>
            <person name="Miettinen O."/>
            <person name="Hibbett D.S."/>
            <person name="Nagy L.G."/>
        </authorList>
    </citation>
    <scope>NUCLEOTIDE SEQUENCE [LARGE SCALE GENOMIC DNA]</scope>
    <source>
        <strain evidence="5 6">CBS 166.37</strain>
    </source>
</reference>
<dbReference type="Gene3D" id="3.50.50.60">
    <property type="entry name" value="FAD/NAD(P)-binding domain"/>
    <property type="match status" value="3"/>
</dbReference>
<evidence type="ECO:0000256" key="1">
    <source>
        <dbReference type="ARBA" id="ARBA00010139"/>
    </source>
</evidence>
<dbReference type="PANTHER" id="PTHR42877">
    <property type="entry name" value="L-ORNITHINE N(5)-MONOOXYGENASE-RELATED"/>
    <property type="match status" value="1"/>
</dbReference>
<dbReference type="InterPro" id="IPR051209">
    <property type="entry name" value="FAD-bind_Monooxygenase_sf"/>
</dbReference>
<dbReference type="GO" id="GO:0004499">
    <property type="term" value="F:N,N-dimethylaniline monooxygenase activity"/>
    <property type="evidence" value="ECO:0007669"/>
    <property type="project" value="InterPro"/>
</dbReference>
<dbReference type="PANTHER" id="PTHR42877:SF5">
    <property type="entry name" value="L-ORNITHINE N(5)-MONOOXYGENASE-RELATED"/>
    <property type="match status" value="1"/>
</dbReference>
<evidence type="ECO:0000256" key="2">
    <source>
        <dbReference type="ARBA" id="ARBA00022630"/>
    </source>
</evidence>
<dbReference type="SUPFAM" id="SSF51905">
    <property type="entry name" value="FAD/NAD(P)-binding domain"/>
    <property type="match status" value="1"/>
</dbReference>
<dbReference type="Pfam" id="PF00743">
    <property type="entry name" value="FMO-like"/>
    <property type="match status" value="1"/>
</dbReference>
<evidence type="ECO:0000313" key="6">
    <source>
        <dbReference type="Proteomes" id="UP000308652"/>
    </source>
</evidence>
<proteinExistence type="inferred from homology"/>
<dbReference type="EMBL" id="ML213602">
    <property type="protein sequence ID" value="TFK38666.1"/>
    <property type="molecule type" value="Genomic_DNA"/>
</dbReference>
<organism evidence="5 6">
    <name type="scientific">Crucibulum laeve</name>
    <dbReference type="NCBI Taxonomy" id="68775"/>
    <lineage>
        <taxon>Eukaryota</taxon>
        <taxon>Fungi</taxon>
        <taxon>Dikarya</taxon>
        <taxon>Basidiomycota</taxon>
        <taxon>Agaricomycotina</taxon>
        <taxon>Agaricomycetes</taxon>
        <taxon>Agaricomycetidae</taxon>
        <taxon>Agaricales</taxon>
        <taxon>Agaricineae</taxon>
        <taxon>Nidulariaceae</taxon>
        <taxon>Crucibulum</taxon>
    </lineage>
</organism>
<gene>
    <name evidence="5" type="ORF">BDQ12DRAFT_712640</name>
</gene>
<dbReference type="OrthoDB" id="74360at2759"/>
<keyword evidence="3" id="KW-0274">FAD</keyword>
<keyword evidence="2" id="KW-0285">Flavoprotein</keyword>
<name>A0A5C3M2T2_9AGAR</name>
<dbReference type="Proteomes" id="UP000308652">
    <property type="component" value="Unassembled WGS sequence"/>
</dbReference>
<evidence type="ECO:0000256" key="3">
    <source>
        <dbReference type="ARBA" id="ARBA00022827"/>
    </source>
</evidence>
<evidence type="ECO:0000256" key="4">
    <source>
        <dbReference type="ARBA" id="ARBA00023002"/>
    </source>
</evidence>
<dbReference type="InterPro" id="IPR020946">
    <property type="entry name" value="Flavin_mOase-like"/>
</dbReference>
<dbReference type="InterPro" id="IPR036188">
    <property type="entry name" value="FAD/NAD-bd_sf"/>
</dbReference>
<sequence>MESSKSGHIRHSQVLCIGAGVAGLAVVIQLQQRLKCRNIHIYDRNASPGGVWAVQKYPGVACDIPAELYSFSFASKTAEWSKFRPGGAEFEQYLRKLATDYNLWPLMTFKTECERAIWNEKSSTWLVTLRDINSSKRFEHSCNVLCMATGQLVDPKAADIPGLANFQGPIVHTSSWDPQIDIEGKRIAVFGNGASGSQLVPVILPKASSILHICRSPQWYISATNIPYGRITRWILRNIPLARRLLRFVIFAFAEMAFRGISLNARSTRTREKWQRVADNYMKSKAPEKYHDVLIPKYSMGCKRPVFNNGYLECLHNPKVQLLRHDKVKIESNRIVYDGEGSYPVDAIILATGYETHKCIGVPIIGRKSKNLEDHWNSLGGPSAYGTVAVHNFPNLFLLKGPNTATGHTSAILLIENVVNLVIKAVAPLIRGDSVEVEVTAHAEIQYAKSIQAASRKRVWYSGCKSWYIREDGWNAMIYPWSQIYCWWFSFFPDWEAWSYKR</sequence>
<dbReference type="AlphaFoldDB" id="A0A5C3M2T2"/>
<dbReference type="GO" id="GO:0050661">
    <property type="term" value="F:NADP binding"/>
    <property type="evidence" value="ECO:0007669"/>
    <property type="project" value="InterPro"/>
</dbReference>
<keyword evidence="4" id="KW-0560">Oxidoreductase</keyword>
<dbReference type="GO" id="GO:0050660">
    <property type="term" value="F:flavin adenine dinucleotide binding"/>
    <property type="evidence" value="ECO:0007669"/>
    <property type="project" value="InterPro"/>
</dbReference>
<protein>
    <submittedName>
        <fullName evidence="5">Monooxygenase</fullName>
    </submittedName>
</protein>
<accession>A0A5C3M2T2</accession>
<keyword evidence="5" id="KW-0503">Monooxygenase</keyword>